<sequence length="68" mass="7772">MKPLAWNTQQYKLYSQNGGKTWELYDLLEDSSEKNDIASFHPEKVAELSKQLAAWRASCKQSDTGGDY</sequence>
<reference evidence="1 2" key="1">
    <citation type="submission" date="2019-04" db="EMBL/GenBank/DDBJ databases">
        <authorList>
            <person name="Van Vliet M D."/>
        </authorList>
    </citation>
    <scope>NUCLEOTIDE SEQUENCE [LARGE SCALE GENOMIC DNA]</scope>
    <source>
        <strain evidence="1 2">F1</strain>
    </source>
</reference>
<dbReference type="SUPFAM" id="SSF53649">
    <property type="entry name" value="Alkaline phosphatase-like"/>
    <property type="match status" value="1"/>
</dbReference>
<evidence type="ECO:0008006" key="3">
    <source>
        <dbReference type="Google" id="ProtNLM"/>
    </source>
</evidence>
<organism evidence="1 2">
    <name type="scientific">Pontiella desulfatans</name>
    <dbReference type="NCBI Taxonomy" id="2750659"/>
    <lineage>
        <taxon>Bacteria</taxon>
        <taxon>Pseudomonadati</taxon>
        <taxon>Kiritimatiellota</taxon>
        <taxon>Kiritimatiellia</taxon>
        <taxon>Kiritimatiellales</taxon>
        <taxon>Pontiellaceae</taxon>
        <taxon>Pontiella</taxon>
    </lineage>
</organism>
<evidence type="ECO:0000313" key="1">
    <source>
        <dbReference type="EMBL" id="VGO13169.1"/>
    </source>
</evidence>
<dbReference type="InterPro" id="IPR017850">
    <property type="entry name" value="Alkaline_phosphatase_core_sf"/>
</dbReference>
<dbReference type="Gene3D" id="3.30.1120.10">
    <property type="match status" value="1"/>
</dbReference>
<evidence type="ECO:0000313" key="2">
    <source>
        <dbReference type="Proteomes" id="UP000366872"/>
    </source>
</evidence>
<dbReference type="EMBL" id="CAAHFG010000001">
    <property type="protein sequence ID" value="VGO13169.1"/>
    <property type="molecule type" value="Genomic_DNA"/>
</dbReference>
<dbReference type="AlphaFoldDB" id="A0A6C2U024"/>
<dbReference type="RefSeq" id="WP_187357950.1">
    <property type="nucleotide sequence ID" value="NZ_CAAHFG010000001.1"/>
</dbReference>
<protein>
    <recommendedName>
        <fullName evidence="3">N-sulphoglucosamine sulphohydrolase C-terminal domain-containing protein</fullName>
    </recommendedName>
</protein>
<keyword evidence="2" id="KW-1185">Reference proteome</keyword>
<name>A0A6C2U024_PONDE</name>
<proteinExistence type="predicted"/>
<gene>
    <name evidence="1" type="ORF">PDESU_01723</name>
</gene>
<accession>A0A6C2U024</accession>
<dbReference type="Proteomes" id="UP000366872">
    <property type="component" value="Unassembled WGS sequence"/>
</dbReference>